<comment type="similarity">
    <text evidence="2">Belongs to the tetraspanin (TM4SF) family.</text>
</comment>
<evidence type="ECO:0000313" key="7">
    <source>
        <dbReference type="EMBL" id="KAK4257611.1"/>
    </source>
</evidence>
<evidence type="ECO:0000256" key="1">
    <source>
        <dbReference type="ARBA" id="ARBA00004141"/>
    </source>
</evidence>
<keyword evidence="8" id="KW-1185">Reference proteome</keyword>
<evidence type="ECO:0000313" key="8">
    <source>
        <dbReference type="Proteomes" id="UP001293593"/>
    </source>
</evidence>
<feature type="transmembrane region" description="Helical" evidence="6">
    <location>
        <begin position="7"/>
        <end position="25"/>
    </location>
</feature>
<sequence length="273" mass="31476">MFRLSNNLILLINFSTLILSIPIILESKSLGRDYSDCEKWLQKPILIFGICIMVLSTIGLVGICCNAAAFLWIYLFLMILIIIALFAFNIFLFVITKKGAGKATYELGFEDYRLGNHSNWLQRRVENFDNWNNIKSCLQQAQVCAKFNADHQNDTIQSLYQSHLSSIQSGCCKPPRVCEFEYESATVWKKRENGTWSNPDCNAWDNNPNVLCFDCNACKGGVVDNIRNSWFNVCAFNFALVLILCLVCSFGCCAYRNQRREQLNRHFFFSYYR</sequence>
<reference evidence="7" key="1">
    <citation type="submission" date="2023-10" db="EMBL/GenBank/DDBJ databases">
        <title>Chromosome-level genome of the transformable northern wattle, Acacia crassicarpa.</title>
        <authorList>
            <person name="Massaro I."/>
            <person name="Sinha N.R."/>
            <person name="Poethig S."/>
            <person name="Leichty A.R."/>
        </authorList>
    </citation>
    <scope>NUCLEOTIDE SEQUENCE</scope>
    <source>
        <strain evidence="7">Acra3RX</strain>
        <tissue evidence="7">Leaf</tissue>
    </source>
</reference>
<evidence type="ECO:0000256" key="4">
    <source>
        <dbReference type="ARBA" id="ARBA00022989"/>
    </source>
</evidence>
<keyword evidence="5 6" id="KW-0472">Membrane</keyword>
<organism evidence="7 8">
    <name type="scientific">Acacia crassicarpa</name>
    <name type="common">northern wattle</name>
    <dbReference type="NCBI Taxonomy" id="499986"/>
    <lineage>
        <taxon>Eukaryota</taxon>
        <taxon>Viridiplantae</taxon>
        <taxon>Streptophyta</taxon>
        <taxon>Embryophyta</taxon>
        <taxon>Tracheophyta</taxon>
        <taxon>Spermatophyta</taxon>
        <taxon>Magnoliopsida</taxon>
        <taxon>eudicotyledons</taxon>
        <taxon>Gunneridae</taxon>
        <taxon>Pentapetalae</taxon>
        <taxon>rosids</taxon>
        <taxon>fabids</taxon>
        <taxon>Fabales</taxon>
        <taxon>Fabaceae</taxon>
        <taxon>Caesalpinioideae</taxon>
        <taxon>mimosoid clade</taxon>
        <taxon>Acacieae</taxon>
        <taxon>Acacia</taxon>
    </lineage>
</organism>
<dbReference type="GO" id="GO:0016020">
    <property type="term" value="C:membrane"/>
    <property type="evidence" value="ECO:0007669"/>
    <property type="project" value="UniProtKB-SubCell"/>
</dbReference>
<dbReference type="Proteomes" id="UP001293593">
    <property type="component" value="Unassembled WGS sequence"/>
</dbReference>
<proteinExistence type="inferred from homology"/>
<dbReference type="AlphaFoldDB" id="A0AAE1IVG0"/>
<protein>
    <submittedName>
        <fullName evidence="7">Uncharacterized protein</fullName>
    </submittedName>
</protein>
<feature type="transmembrane region" description="Helical" evidence="6">
    <location>
        <begin position="71"/>
        <end position="95"/>
    </location>
</feature>
<dbReference type="GO" id="GO:0009734">
    <property type="term" value="P:auxin-activated signaling pathway"/>
    <property type="evidence" value="ECO:0007669"/>
    <property type="project" value="InterPro"/>
</dbReference>
<keyword evidence="4 6" id="KW-1133">Transmembrane helix</keyword>
<comment type="caution">
    <text evidence="7">The sequence shown here is derived from an EMBL/GenBank/DDBJ whole genome shotgun (WGS) entry which is preliminary data.</text>
</comment>
<evidence type="ECO:0000256" key="5">
    <source>
        <dbReference type="ARBA" id="ARBA00023136"/>
    </source>
</evidence>
<dbReference type="InterPro" id="IPR018499">
    <property type="entry name" value="Tetraspanin/Peripherin"/>
</dbReference>
<feature type="transmembrane region" description="Helical" evidence="6">
    <location>
        <begin position="230"/>
        <end position="255"/>
    </location>
</feature>
<evidence type="ECO:0000256" key="3">
    <source>
        <dbReference type="ARBA" id="ARBA00022692"/>
    </source>
</evidence>
<dbReference type="PANTHER" id="PTHR32191">
    <property type="entry name" value="TETRASPANIN-8-RELATED"/>
    <property type="match status" value="1"/>
</dbReference>
<feature type="transmembrane region" description="Helical" evidence="6">
    <location>
        <begin position="45"/>
        <end position="64"/>
    </location>
</feature>
<accession>A0AAE1IVG0</accession>
<dbReference type="EMBL" id="JAWXYG010000012">
    <property type="protein sequence ID" value="KAK4257611.1"/>
    <property type="molecule type" value="Genomic_DNA"/>
</dbReference>
<evidence type="ECO:0000256" key="2">
    <source>
        <dbReference type="ARBA" id="ARBA00006840"/>
    </source>
</evidence>
<name>A0AAE1IVG0_9FABA</name>
<keyword evidence="3 6" id="KW-0812">Transmembrane</keyword>
<evidence type="ECO:0000256" key="6">
    <source>
        <dbReference type="SAM" id="Phobius"/>
    </source>
</evidence>
<dbReference type="Pfam" id="PF00335">
    <property type="entry name" value="Tetraspanin"/>
    <property type="match status" value="1"/>
</dbReference>
<comment type="subcellular location">
    <subcellularLocation>
        <location evidence="1">Membrane</location>
        <topology evidence="1">Multi-pass membrane protein</topology>
    </subcellularLocation>
</comment>
<gene>
    <name evidence="7" type="ORF">QN277_007175</name>
</gene>
<dbReference type="InterPro" id="IPR044991">
    <property type="entry name" value="TET_plant"/>
</dbReference>